<evidence type="ECO:0000313" key="2">
    <source>
        <dbReference type="Proteomes" id="UP000228900"/>
    </source>
</evidence>
<gene>
    <name evidence="1" type="ORF">COT98_04185</name>
</gene>
<reference evidence="2" key="1">
    <citation type="submission" date="2017-09" db="EMBL/GenBank/DDBJ databases">
        <title>Depth-based differentiation of microbial function through sediment-hosted aquifers and enrichment of novel symbionts in the deep terrestrial subsurface.</title>
        <authorList>
            <person name="Probst A.J."/>
            <person name="Ladd B."/>
            <person name="Jarett J.K."/>
            <person name="Geller-Mcgrath D.E."/>
            <person name="Sieber C.M.K."/>
            <person name="Emerson J.B."/>
            <person name="Anantharaman K."/>
            <person name="Thomas B.C."/>
            <person name="Malmstrom R."/>
            <person name="Stieglmeier M."/>
            <person name="Klingl A."/>
            <person name="Woyke T."/>
            <person name="Ryan C.M."/>
            <person name="Banfield J.F."/>
        </authorList>
    </citation>
    <scope>NUCLEOTIDE SEQUENCE [LARGE SCALE GENOMIC DNA]</scope>
</reference>
<accession>A0A2M6WNI6</accession>
<comment type="caution">
    <text evidence="1">The sequence shown here is derived from an EMBL/GenBank/DDBJ whole genome shotgun (WGS) entry which is preliminary data.</text>
</comment>
<proteinExistence type="predicted"/>
<organism evidence="1 2">
    <name type="scientific">Candidatus Falkowbacteria bacterium CG10_big_fil_rev_8_21_14_0_10_39_9</name>
    <dbReference type="NCBI Taxonomy" id="1974566"/>
    <lineage>
        <taxon>Bacteria</taxon>
        <taxon>Candidatus Falkowiibacteriota</taxon>
    </lineage>
</organism>
<name>A0A2M6WNI6_9BACT</name>
<dbReference type="AlphaFoldDB" id="A0A2M6WNI6"/>
<evidence type="ECO:0000313" key="1">
    <source>
        <dbReference type="EMBL" id="PIT94350.1"/>
    </source>
</evidence>
<sequence length="98" mass="11593">MDIQDLLKNIKVLTEEQIERKLDELVKRNYHFSNLDEKNKKTVLNLINEYKDSIKHGIAITAHRIQRDIYPLYENRLSLGLTKKDIDDLKNILNAFKA</sequence>
<dbReference type="Proteomes" id="UP000228900">
    <property type="component" value="Unassembled WGS sequence"/>
</dbReference>
<dbReference type="EMBL" id="PFAQ01000056">
    <property type="protein sequence ID" value="PIT94350.1"/>
    <property type="molecule type" value="Genomic_DNA"/>
</dbReference>
<protein>
    <submittedName>
        <fullName evidence="1">Uncharacterized protein</fullName>
    </submittedName>
</protein>